<evidence type="ECO:0000256" key="4">
    <source>
        <dbReference type="ARBA" id="ARBA00022670"/>
    </source>
</evidence>
<evidence type="ECO:0000256" key="9">
    <source>
        <dbReference type="ARBA" id="ARBA00022801"/>
    </source>
</evidence>
<evidence type="ECO:0000256" key="7">
    <source>
        <dbReference type="ARBA" id="ARBA00022729"/>
    </source>
</evidence>
<keyword evidence="9" id="KW-0378">Hydrolase</keyword>
<dbReference type="GO" id="GO:0030198">
    <property type="term" value="P:extracellular matrix organization"/>
    <property type="evidence" value="ECO:0000318"/>
    <property type="project" value="GO_Central"/>
</dbReference>
<dbReference type="Pfam" id="PF19236">
    <property type="entry name" value="ADAMTS_CR_3"/>
    <property type="match status" value="1"/>
</dbReference>
<feature type="disulfide bond" evidence="18">
    <location>
        <begin position="361"/>
        <end position="442"/>
    </location>
</feature>
<evidence type="ECO:0000256" key="5">
    <source>
        <dbReference type="ARBA" id="ARBA00022685"/>
    </source>
</evidence>
<evidence type="ECO:0000256" key="8">
    <source>
        <dbReference type="ARBA" id="ARBA00022737"/>
    </source>
</evidence>
<evidence type="ECO:0000256" key="15">
    <source>
        <dbReference type="ARBA" id="ARBA00062682"/>
    </source>
</evidence>
<comment type="subunit">
    <text evidence="15">Interacts with COMP.</text>
</comment>
<dbReference type="GeneID" id="415570"/>
<feature type="region of interest" description="Disordered" evidence="20">
    <location>
        <begin position="1152"/>
        <end position="1173"/>
    </location>
</feature>
<feature type="binding site" evidence="17">
    <location>
        <position position="331"/>
    </location>
    <ligand>
        <name>Ca(2+)</name>
        <dbReference type="ChEBI" id="CHEBI:29108"/>
        <label>1</label>
    </ligand>
</feature>
<dbReference type="FunFam" id="2.60.120.830:FF:000001">
    <property type="entry name" value="A disintegrin and metalloproteinase with thrombospondin motifs 1"/>
    <property type="match status" value="1"/>
</dbReference>
<keyword evidence="14" id="KW-0325">Glycoprotein</keyword>
<dbReference type="PROSITE" id="PS50900">
    <property type="entry name" value="PLAC"/>
    <property type="match status" value="1"/>
</dbReference>
<evidence type="ECO:0000256" key="21">
    <source>
        <dbReference type="SAM" id="SignalP"/>
    </source>
</evidence>
<feature type="disulfide bond" evidence="18">
    <location>
        <begin position="560"/>
        <end position="572"/>
    </location>
</feature>
<dbReference type="GO" id="GO:0046872">
    <property type="term" value="F:metal ion binding"/>
    <property type="evidence" value="ECO:0007669"/>
    <property type="project" value="UniProtKB-KW"/>
</dbReference>
<feature type="binding site" evidence="17">
    <location>
        <position position="240"/>
    </location>
    <ligand>
        <name>Ca(2+)</name>
        <dbReference type="ChEBI" id="CHEBI:29108"/>
        <label>2</label>
    </ligand>
</feature>
<feature type="domain" description="Peptidase M12B" evidence="22">
    <location>
        <begin position="237"/>
        <end position="447"/>
    </location>
</feature>
<feature type="binding site" evidence="17">
    <location>
        <position position="445"/>
    </location>
    <ligand>
        <name>Ca(2+)</name>
        <dbReference type="ChEBI" id="CHEBI:29108"/>
        <label>1</label>
    </ligand>
</feature>
<comment type="cofactor">
    <cofactor evidence="17">
        <name>Zn(2+)</name>
        <dbReference type="ChEBI" id="CHEBI:29105"/>
    </cofactor>
    <text evidence="17">Binds 1 zinc ion per subunit.</text>
</comment>
<feature type="region of interest" description="Disordered" evidence="20">
    <location>
        <begin position="1335"/>
        <end position="1386"/>
    </location>
</feature>
<dbReference type="Gene3D" id="3.40.1620.60">
    <property type="match status" value="1"/>
</dbReference>
<dbReference type="Pfam" id="PF17771">
    <property type="entry name" value="ADAMTS_CR_2"/>
    <property type="match status" value="1"/>
</dbReference>
<dbReference type="KEGG" id="gga:415570"/>
<keyword evidence="12" id="KW-0865">Zymogen</keyword>
<feature type="signal peptide" evidence="21">
    <location>
        <begin position="1"/>
        <end position="23"/>
    </location>
</feature>
<evidence type="ECO:0000256" key="13">
    <source>
        <dbReference type="ARBA" id="ARBA00023157"/>
    </source>
</evidence>
<dbReference type="Gene3D" id="2.60.120.830">
    <property type="match status" value="1"/>
</dbReference>
<evidence type="ECO:0000256" key="12">
    <source>
        <dbReference type="ARBA" id="ARBA00023145"/>
    </source>
</evidence>
<dbReference type="PANTHER" id="PTHR13723">
    <property type="entry name" value="ADAMTS A DISINTEGRIN AND METALLOPROTEASE WITH THROMBOSPONDIN MOTIFS PROTEASE"/>
    <property type="match status" value="1"/>
</dbReference>
<dbReference type="InterPro" id="IPR001590">
    <property type="entry name" value="Peptidase_M12B"/>
</dbReference>
<dbReference type="GO" id="GO:0071347">
    <property type="term" value="P:cellular response to interleukin-1"/>
    <property type="evidence" value="ECO:0007669"/>
    <property type="project" value="Ensembl"/>
</dbReference>
<evidence type="ECO:0000256" key="18">
    <source>
        <dbReference type="PIRSR" id="PIRSR613273-3"/>
    </source>
</evidence>
<dbReference type="PROSITE" id="PS50215">
    <property type="entry name" value="ADAM_MEPRO"/>
    <property type="match status" value="1"/>
</dbReference>
<evidence type="ECO:0000256" key="3">
    <source>
        <dbReference type="ARBA" id="ARBA00022530"/>
    </source>
</evidence>
<keyword evidence="25" id="KW-1185">Reference proteome</keyword>
<dbReference type="PRINTS" id="PR01857">
    <property type="entry name" value="ADAMTSFAMILY"/>
</dbReference>
<feature type="binding site" evidence="17">
    <location>
        <position position="240"/>
    </location>
    <ligand>
        <name>Ca(2+)</name>
        <dbReference type="ChEBI" id="CHEBI:29108"/>
        <label>1</label>
    </ligand>
</feature>
<evidence type="ECO:0000256" key="10">
    <source>
        <dbReference type="ARBA" id="ARBA00022833"/>
    </source>
</evidence>
<feature type="disulfide bond" evidence="18">
    <location>
        <begin position="511"/>
        <end position="522"/>
    </location>
</feature>
<proteinExistence type="predicted"/>
<feature type="disulfide bond" evidence="18">
    <location>
        <begin position="342"/>
        <end position="349"/>
    </location>
</feature>
<dbReference type="PANTHER" id="PTHR13723:SF142">
    <property type="entry name" value="A DISINTEGRIN AND METALLOPROTEINASE WITH THROMBOSPONDIN MOTIFS 7"/>
    <property type="match status" value="1"/>
</dbReference>
<gene>
    <name evidence="24" type="primary">ADAMTS7</name>
</gene>
<evidence type="ECO:0000313" key="25">
    <source>
        <dbReference type="Proteomes" id="UP000000539"/>
    </source>
</evidence>
<evidence type="ECO:0000256" key="20">
    <source>
        <dbReference type="SAM" id="MobiDB-lite"/>
    </source>
</evidence>
<feature type="disulfide bond" evidence="18">
    <location>
        <begin position="545"/>
        <end position="582"/>
    </location>
</feature>
<feature type="compositionally biased region" description="Basic and acidic residues" evidence="20">
    <location>
        <begin position="1078"/>
        <end position="1093"/>
    </location>
</feature>
<dbReference type="GO" id="GO:0031012">
    <property type="term" value="C:extracellular matrix"/>
    <property type="evidence" value="ECO:0000318"/>
    <property type="project" value="GO_Central"/>
</dbReference>
<feature type="region of interest" description="Disordered" evidence="20">
    <location>
        <begin position="1224"/>
        <end position="1300"/>
    </location>
</feature>
<feature type="disulfide bond" evidence="18">
    <location>
        <begin position="313"/>
        <end position="367"/>
    </location>
</feature>
<dbReference type="GO" id="GO:0071773">
    <property type="term" value="P:cellular response to BMP stimulus"/>
    <property type="evidence" value="ECO:0007669"/>
    <property type="project" value="Ensembl"/>
</dbReference>
<feature type="chain" id="PRO_5036467733" evidence="21">
    <location>
        <begin position="24"/>
        <end position="1815"/>
    </location>
</feature>
<evidence type="ECO:0000256" key="19">
    <source>
        <dbReference type="PROSITE-ProRule" id="PRU00276"/>
    </source>
</evidence>
<dbReference type="InterPro" id="IPR045371">
    <property type="entry name" value="ADAMTS_CR_3"/>
</dbReference>
<evidence type="ECO:0000259" key="22">
    <source>
        <dbReference type="PROSITE" id="PS50215"/>
    </source>
</evidence>
<feature type="binding site" evidence="17">
    <location>
        <position position="445"/>
    </location>
    <ligand>
        <name>Ca(2+)</name>
        <dbReference type="ChEBI" id="CHEBI:29108"/>
        <label>2</label>
    </ligand>
</feature>
<dbReference type="InterPro" id="IPR000884">
    <property type="entry name" value="TSP1_rpt"/>
</dbReference>
<dbReference type="GlyGen" id="A0A8V0Z1J6">
    <property type="glycosylation" value="2 sites"/>
</dbReference>
<evidence type="ECO:0000256" key="1">
    <source>
        <dbReference type="ARBA" id="ARBA00004498"/>
    </source>
</evidence>
<dbReference type="InterPro" id="IPR041645">
    <property type="entry name" value="ADAMTS_CR_2"/>
</dbReference>
<accession>A0A8V0Z1J6</accession>
<keyword evidence="10 17" id="KW-0862">Zinc</keyword>
<evidence type="ECO:0000256" key="16">
    <source>
        <dbReference type="PIRSR" id="PIRSR613273-1"/>
    </source>
</evidence>
<dbReference type="CTD" id="11173"/>
<dbReference type="SUPFAM" id="SSF82895">
    <property type="entry name" value="TSP-1 type 1 repeat"/>
    <property type="match status" value="8"/>
</dbReference>
<dbReference type="PROSITE" id="PS50092">
    <property type="entry name" value="TSP1"/>
    <property type="match status" value="8"/>
</dbReference>
<dbReference type="SUPFAM" id="SSF55486">
    <property type="entry name" value="Metalloproteases ('zincins'), catalytic domain"/>
    <property type="match status" value="1"/>
</dbReference>
<keyword evidence="11" id="KW-0482">Metalloprotease</keyword>
<feature type="binding site" description="in inhibited form" evidence="17">
    <location>
        <position position="199"/>
    </location>
    <ligand>
        <name>Zn(2+)</name>
        <dbReference type="ChEBI" id="CHEBI:29105"/>
        <note>catalytic</note>
    </ligand>
</feature>
<dbReference type="Pfam" id="PF01421">
    <property type="entry name" value="Reprolysin"/>
    <property type="match status" value="1"/>
</dbReference>
<dbReference type="OMA" id="YCSERQA"/>
<dbReference type="Gene3D" id="2.20.100.10">
    <property type="entry name" value="Thrombospondin type-1 (TSP1) repeat"/>
    <property type="match status" value="8"/>
</dbReference>
<dbReference type="InterPro" id="IPR010909">
    <property type="entry name" value="PLAC"/>
</dbReference>
<evidence type="ECO:0000256" key="14">
    <source>
        <dbReference type="ARBA" id="ARBA00023180"/>
    </source>
</evidence>
<dbReference type="SMART" id="SM00209">
    <property type="entry name" value="TSP1"/>
    <property type="match status" value="8"/>
</dbReference>
<feature type="domain" description="PLAC" evidence="23">
    <location>
        <begin position="1758"/>
        <end position="1798"/>
    </location>
</feature>
<dbReference type="GO" id="GO:0071356">
    <property type="term" value="P:cellular response to tumor necrosis factor"/>
    <property type="evidence" value="ECO:0007669"/>
    <property type="project" value="Ensembl"/>
</dbReference>
<dbReference type="OrthoDB" id="412680at2759"/>
<protein>
    <submittedName>
        <fullName evidence="24">ADAM metallopeptidase with thrombospondin type 1 motif 7</fullName>
    </submittedName>
</protein>
<dbReference type="FunCoup" id="A0A8V0Z1J6">
    <property type="interactions" value="154"/>
</dbReference>
<dbReference type="InterPro" id="IPR010294">
    <property type="entry name" value="ADAMTS_spacer1"/>
</dbReference>
<dbReference type="GO" id="GO:0004222">
    <property type="term" value="F:metalloendopeptidase activity"/>
    <property type="evidence" value="ECO:0000318"/>
    <property type="project" value="GO_Central"/>
</dbReference>
<dbReference type="InterPro" id="IPR013273">
    <property type="entry name" value="ADAMTS/ADAMTS-like"/>
</dbReference>
<reference evidence="24" key="1">
    <citation type="submission" date="2020-11" db="EMBL/GenBank/DDBJ databases">
        <title>Gallus gallus (Chicken) genome, bGalGal1, GRCg7b, maternal haplotype autosomes + Z &amp; W.</title>
        <authorList>
            <person name="Warren W."/>
            <person name="Formenti G."/>
            <person name="Fedrigo O."/>
            <person name="Haase B."/>
            <person name="Mountcastle J."/>
            <person name="Balacco J."/>
            <person name="Tracey A."/>
            <person name="Schneider V."/>
            <person name="Okimoto R."/>
            <person name="Cheng H."/>
            <person name="Hawken R."/>
            <person name="Howe K."/>
            <person name="Jarvis E.D."/>
        </authorList>
    </citation>
    <scope>NUCLEOTIDE SEQUENCE [LARGE SCALE GENOMIC DNA]</scope>
    <source>
        <strain evidence="24">Broiler</strain>
    </source>
</reference>
<feature type="disulfide bond" evidence="18">
    <location>
        <begin position="480"/>
        <end position="498"/>
    </location>
</feature>
<feature type="compositionally biased region" description="Low complexity" evidence="20">
    <location>
        <begin position="1428"/>
        <end position="1439"/>
    </location>
</feature>
<feature type="binding site" evidence="17 19">
    <location>
        <position position="393"/>
    </location>
    <ligand>
        <name>Zn(2+)</name>
        <dbReference type="ChEBI" id="CHEBI:29105"/>
        <note>catalytic</note>
    </ligand>
</feature>
<dbReference type="FunFam" id="3.40.1620.60:FF:000004">
    <property type="entry name" value="A disintegrin and metalloproteinase with thrombospondin motifs 12"/>
    <property type="match status" value="1"/>
</dbReference>
<keyword evidence="5" id="KW-0165">Cleavage on pair of basic residues</keyword>
<feature type="region of interest" description="Disordered" evidence="20">
    <location>
        <begin position="1125"/>
        <end position="1144"/>
    </location>
</feature>
<feature type="region of interest" description="Disordered" evidence="20">
    <location>
        <begin position="1078"/>
        <end position="1101"/>
    </location>
</feature>
<dbReference type="GO" id="GO:0051603">
    <property type="term" value="P:proteolysis involved in protein catabolic process"/>
    <property type="evidence" value="ECO:0007669"/>
    <property type="project" value="Ensembl"/>
</dbReference>
<dbReference type="GeneTree" id="ENSGT00940000159819"/>
<feature type="binding site" evidence="17">
    <location>
        <position position="324"/>
    </location>
    <ligand>
        <name>Ca(2+)</name>
        <dbReference type="ChEBI" id="CHEBI:29108"/>
        <label>1</label>
    </ligand>
</feature>
<comment type="subcellular location">
    <subcellularLocation>
        <location evidence="1">Secreted</location>
        <location evidence="1">Extracellular space</location>
        <location evidence="1">Extracellular matrix</location>
    </subcellularLocation>
</comment>
<feature type="disulfide bond" evidence="18">
    <location>
        <begin position="469"/>
        <end position="492"/>
    </location>
</feature>
<dbReference type="InterPro" id="IPR002870">
    <property type="entry name" value="Peptidase_M12B_N"/>
</dbReference>
<feature type="disulfide bond" evidence="18">
    <location>
        <begin position="487"/>
        <end position="517"/>
    </location>
</feature>
<dbReference type="FunFam" id="3.40.390.10:FF:000001">
    <property type="entry name" value="A disintegrin and metalloproteinase with thrombospondin motifs 1"/>
    <property type="match status" value="1"/>
</dbReference>
<dbReference type="Ensembl" id="ENSGALT00010038946.1">
    <property type="protein sequence ID" value="ENSGALP00010022501.1"/>
    <property type="gene ID" value="ENSGALG00010016209.1"/>
</dbReference>
<dbReference type="Pfam" id="PF01562">
    <property type="entry name" value="Pep_M12B_propep"/>
    <property type="match status" value="1"/>
</dbReference>
<organism evidence="24 25">
    <name type="scientific">Gallus gallus</name>
    <name type="common">Chicken</name>
    <dbReference type="NCBI Taxonomy" id="9031"/>
    <lineage>
        <taxon>Eukaryota</taxon>
        <taxon>Metazoa</taxon>
        <taxon>Chordata</taxon>
        <taxon>Craniata</taxon>
        <taxon>Vertebrata</taxon>
        <taxon>Euteleostomi</taxon>
        <taxon>Archelosauria</taxon>
        <taxon>Archosauria</taxon>
        <taxon>Dinosauria</taxon>
        <taxon>Saurischia</taxon>
        <taxon>Theropoda</taxon>
        <taxon>Coelurosauria</taxon>
        <taxon>Aves</taxon>
        <taxon>Neognathae</taxon>
        <taxon>Galloanserae</taxon>
        <taxon>Galliformes</taxon>
        <taxon>Phasianidae</taxon>
        <taxon>Phasianinae</taxon>
        <taxon>Gallus</taxon>
    </lineage>
</organism>
<dbReference type="SMR" id="A0A8V0Z1J6"/>
<keyword evidence="17" id="KW-0106">Calcium</keyword>
<name>A0A8V0Z1J6_CHICK</name>
<dbReference type="Gene3D" id="3.40.390.10">
    <property type="entry name" value="Collagenase (Catalytic Domain)"/>
    <property type="match status" value="1"/>
</dbReference>
<keyword evidence="7 21" id="KW-0732">Signal</keyword>
<reference evidence="24" key="2">
    <citation type="submission" date="2025-08" db="UniProtKB">
        <authorList>
            <consortium name="Ensembl"/>
        </authorList>
    </citation>
    <scope>IDENTIFICATION</scope>
    <source>
        <strain evidence="24">broiler</strain>
    </source>
</reference>
<feature type="disulfide bond" evidence="18">
    <location>
        <begin position="549"/>
        <end position="587"/>
    </location>
</feature>
<dbReference type="Pfam" id="PF19030">
    <property type="entry name" value="TSP1_ADAMTS"/>
    <property type="match status" value="7"/>
</dbReference>
<evidence type="ECO:0000256" key="17">
    <source>
        <dbReference type="PIRSR" id="PIRSR613273-2"/>
    </source>
</evidence>
<keyword evidence="6 17" id="KW-0479">Metal-binding</keyword>
<feature type="compositionally biased region" description="Basic and acidic residues" evidence="20">
    <location>
        <begin position="1280"/>
        <end position="1289"/>
    </location>
</feature>
<keyword evidence="4" id="KW-0645">Protease</keyword>
<dbReference type="FunFam" id="2.20.100.10:FF:000005">
    <property type="entry name" value="ADAM metallopeptidase with thrombospondin type 1 motif 9"/>
    <property type="match status" value="3"/>
</dbReference>
<reference evidence="24" key="3">
    <citation type="submission" date="2025-09" db="UniProtKB">
        <authorList>
            <consortium name="Ensembl"/>
        </authorList>
    </citation>
    <scope>IDENTIFICATION</scope>
    <source>
        <strain evidence="24">broiler</strain>
    </source>
</reference>
<evidence type="ECO:0000313" key="24">
    <source>
        <dbReference type="Ensembl" id="ENSGALP00010022501.1"/>
    </source>
</evidence>
<keyword evidence="2" id="KW-0964">Secreted</keyword>
<dbReference type="CDD" id="cd04273">
    <property type="entry name" value="ZnMc_ADAMTS_like"/>
    <property type="match status" value="1"/>
</dbReference>
<evidence type="ECO:0000256" key="2">
    <source>
        <dbReference type="ARBA" id="ARBA00022525"/>
    </source>
</evidence>
<dbReference type="InterPro" id="IPR024079">
    <property type="entry name" value="MetalloPept_cat_dom_sf"/>
</dbReference>
<feature type="compositionally biased region" description="Polar residues" evidence="20">
    <location>
        <begin position="1337"/>
        <end position="1349"/>
    </location>
</feature>
<dbReference type="Pfam" id="PF00090">
    <property type="entry name" value="TSP_1"/>
    <property type="match status" value="1"/>
</dbReference>
<feature type="binding site" evidence="17">
    <location>
        <position position="442"/>
    </location>
    <ligand>
        <name>Ca(2+)</name>
        <dbReference type="ChEBI" id="CHEBI:29108"/>
        <label>1</label>
    </ligand>
</feature>
<keyword evidence="3" id="KW-0272">Extracellular matrix</keyword>
<dbReference type="Proteomes" id="UP000000539">
    <property type="component" value="Chromosome 10"/>
</dbReference>
<feature type="compositionally biased region" description="Low complexity" evidence="20">
    <location>
        <begin position="1470"/>
        <end position="1485"/>
    </location>
</feature>
<dbReference type="Pfam" id="PF05986">
    <property type="entry name" value="ADAMTS_spacer1"/>
    <property type="match status" value="1"/>
</dbReference>
<dbReference type="InterPro" id="IPR050439">
    <property type="entry name" value="ADAMTS_ADAMTS-like"/>
</dbReference>
<evidence type="ECO:0000256" key="6">
    <source>
        <dbReference type="ARBA" id="ARBA00022723"/>
    </source>
</evidence>
<feature type="region of interest" description="Disordered" evidence="20">
    <location>
        <begin position="1427"/>
        <end position="1512"/>
    </location>
</feature>
<keyword evidence="13 18" id="KW-1015">Disulfide bond</keyword>
<keyword evidence="8" id="KW-0677">Repeat</keyword>
<evidence type="ECO:0000256" key="11">
    <source>
        <dbReference type="ARBA" id="ARBA00023049"/>
    </source>
</evidence>
<feature type="binding site" evidence="17 19">
    <location>
        <position position="387"/>
    </location>
    <ligand>
        <name>Zn(2+)</name>
        <dbReference type="ChEBI" id="CHEBI:29105"/>
        <note>catalytic</note>
    </ligand>
</feature>
<feature type="disulfide bond" evidence="18">
    <location>
        <begin position="400"/>
        <end position="426"/>
    </location>
</feature>
<dbReference type="RefSeq" id="XP_003641878.3">
    <property type="nucleotide sequence ID" value="XM_003641830.6"/>
</dbReference>
<feature type="binding site" evidence="17 19">
    <location>
        <position position="383"/>
    </location>
    <ligand>
        <name>Zn(2+)</name>
        <dbReference type="ChEBI" id="CHEBI:29105"/>
        <note>catalytic</note>
    </ligand>
</feature>
<dbReference type="InterPro" id="IPR036383">
    <property type="entry name" value="TSP1_rpt_sf"/>
</dbReference>
<dbReference type="FunFam" id="2.20.100.10:FF:000006">
    <property type="entry name" value="A disintegrin and metalloproteinase with thrombospondin motifs 1"/>
    <property type="match status" value="1"/>
</dbReference>
<evidence type="ECO:0000259" key="23">
    <source>
        <dbReference type="PROSITE" id="PS50900"/>
    </source>
</evidence>
<sequence>MPAPGRLLLLAAALAAGVQRSSGTEQPEPALWSSSSDIVHPVKVDERGSFLSYDLSHRALHRRSLSSKNKFLAFYELHYKGQPLKFNLSLNINLLTPGFVSERRYGGITDAKIQSHMYNSCHMIGEVQSRTLKGGLAALSTCDGLKGVFRLMNEDYFIEPVATSFPEDAAAQPHRIYKRHAPEHPGEQDKKQPAAWAACGVQESQESLEKFEKRRERWEQKQYRKRRIKQRSISKEKWVETLVVADTKMIEYHGSENIEKYVLTVMNMVAGLFHHASIGNPINIAIVRLILLENEEENLKISHHADNTLKSFCKWQKSINVKGDSHPLHHDVAVLLTRKDICAAMNRPCETLGLSHVAGMCQPHRSCNINEDTGLPLAFTVAHELGHSFGIQHDGSSNDCEPVGKRPFIMSPQLLYDTSPLTWSRCSREYITRFLDRGWGLCLDDPPAREVLDFPLVPPGVLYDVSHQCRLQYGAYSTFCDDMDSVCNTLWCTVGTTCHSKLDAAVDGTTCGENKWCFNGECVPVGYRPDAIDGSWGPWSSWAACSRSCGAGVQSAERQCSNPTPKYGGRYCLGERKRFRICNIKPCPPNKPSFRQVQCSQFNPMPYKGKLYKWTPVPNNINPCELHCRPEDEYFAEKLRDAVIDGTPCYEMNSSRDICINGICKNVGCDYEIDSNAVEDRCGVCHGDGSTCHTVKKTFEDSEGLGYVDIGIIPVGAREIRIEEVAEAGNFLALRSEDPEKYFLNGGWTIQWNGDYRVAGTTFTYERTGNWENLTSPGPTVEPVWIQLLFQEANPGVRYQYTIQRPADSENEIKQAEFLWRFGSWTTCTATCGTGVQRQIVHCVEKLAGIVEERYCDTLTRPDDQQRTCNEEPCPARWWVGEWQKCSATCGTSGLMKRTVLCIQSVGLDEQRALQQADCQHLSKPEATAPCHRDVPCPSQWAVGNWSECSATCGNGTQRRPVYCSNNTQATCDPAQRPSSETICSLPQCQKKLDNANTDWSGSGSSSREIFNEIHYIPNNHIPQFNPIIPNIPESNDVNIITEDDFSTRKGNFFVDDFYYDYNFINFHEDLSYYPFTEKETKSEGPKPERSSNDVEESPEMPLDVLHSMKLGGGAHEEDLMKQNKANTSAPVHGKEEAESGGLVFNNLLGMSPEREERGTATPSAAPALTRDEGEEVLVPYSKDPLPTQPAVSHDSTSSLLLPKLSLGAALVGTSPAWDAPAHSLDSWAPTSPSTPLPIDRDSAGAGSTPDGLQPVRESANRVQDHVSTAAPDRAGSTKKGHENSREKGFVITSDNNGTAFKTKEQEEWAEIPALEGAAHTHAAPVTEEQLHVTDRVASNSPTAQSLQQEMGRHAEGPNESPHPADATMGPGGEAGQQPGNHSPLSLTLAPLVATTTSLLPVPVSPTTLGLSTQLTAGGLIPQGALVPAMPASPAHSPPTGASPSKPSTVRGAEWRPRATQVPYHTVPASSSTQQRSSMSPISHSAPEEHSPPAAPGTLAYSAGEHEGPQPTPTLLALWEQEEALLLPPTTIAATAMPSWEVGNWSECSATCGVGAIWRSVRCSTGIEQHCTAASKPVPARRCSLRPCSSWRVGNWSKCSKNCGRGTKVRDVHCVDTREQRLLRPFHCQAVLYKPPAQLPCQNTPCLDWYMSSWRECSEPCGGGEQERLVTCPELGHCDETLRPNNTRPCNTHPCTKWVVGSWGQCSVPCGGGIQRRQVKCIDTQTGQAQEDSSLCDHEPWPESTQKCNLQNCEGTEAGFICERDRLTFSFCQTLRVLGRCHLPTVRIQCCQSCRQHRHHRAPDQDRGDERASRR</sequence>
<comment type="caution">
    <text evidence="19">Lacks conserved residue(s) required for the propagation of feature annotation.</text>
</comment>
<dbReference type="GO" id="GO:0006508">
    <property type="term" value="P:proteolysis"/>
    <property type="evidence" value="ECO:0000318"/>
    <property type="project" value="GO_Central"/>
</dbReference>
<feature type="active site" evidence="16 19">
    <location>
        <position position="384"/>
    </location>
</feature>
<feature type="binding site" evidence="17">
    <location>
        <position position="324"/>
    </location>
    <ligand>
        <name>Ca(2+)</name>
        <dbReference type="ChEBI" id="CHEBI:29108"/>
        <label>2</label>
    </ligand>
</feature>
<dbReference type="GO" id="GO:0032331">
    <property type="term" value="P:negative regulation of chondrocyte differentiation"/>
    <property type="evidence" value="ECO:0007669"/>
    <property type="project" value="Ensembl"/>
</dbReference>